<organism evidence="2 3">
    <name type="scientific">Prauserella marina</name>
    <dbReference type="NCBI Taxonomy" id="530584"/>
    <lineage>
        <taxon>Bacteria</taxon>
        <taxon>Bacillati</taxon>
        <taxon>Actinomycetota</taxon>
        <taxon>Actinomycetes</taxon>
        <taxon>Pseudonocardiales</taxon>
        <taxon>Pseudonocardiaceae</taxon>
        <taxon>Prauserella</taxon>
    </lineage>
</organism>
<feature type="region of interest" description="Disordered" evidence="1">
    <location>
        <begin position="167"/>
        <end position="195"/>
    </location>
</feature>
<dbReference type="OrthoDB" id="3697257at2"/>
<dbReference type="AlphaFoldDB" id="A0A222VQV8"/>
<protein>
    <submittedName>
        <fullName evidence="2">Uncharacterized protein</fullName>
    </submittedName>
</protein>
<dbReference type="STRING" id="530584.SAMN05421630_105314"/>
<dbReference type="Proteomes" id="UP000199494">
    <property type="component" value="Unassembled WGS sequence"/>
</dbReference>
<evidence type="ECO:0000313" key="3">
    <source>
        <dbReference type="Proteomes" id="UP000199494"/>
    </source>
</evidence>
<dbReference type="InterPro" id="IPR041561">
    <property type="entry name" value="PglD_N"/>
</dbReference>
<name>A0A222VQV8_9PSEU</name>
<dbReference type="SUPFAM" id="SSF51161">
    <property type="entry name" value="Trimeric LpxA-like enzymes"/>
    <property type="match status" value="1"/>
</dbReference>
<proteinExistence type="predicted"/>
<gene>
    <name evidence="2" type="ORF">SAMN05421630_105314</name>
</gene>
<keyword evidence="3" id="KW-1185">Reference proteome</keyword>
<dbReference type="Gene3D" id="3.40.50.20">
    <property type="match status" value="1"/>
</dbReference>
<dbReference type="Pfam" id="PF17836">
    <property type="entry name" value="PglD_N"/>
    <property type="match status" value="1"/>
</dbReference>
<dbReference type="EMBL" id="FMZE01000005">
    <property type="protein sequence ID" value="SDD04320.1"/>
    <property type="molecule type" value="Genomic_DNA"/>
</dbReference>
<dbReference type="InterPro" id="IPR011004">
    <property type="entry name" value="Trimer_LpxA-like_sf"/>
</dbReference>
<dbReference type="RefSeq" id="WP_091804800.1">
    <property type="nucleotide sequence ID" value="NZ_CP016353.1"/>
</dbReference>
<evidence type="ECO:0000313" key="2">
    <source>
        <dbReference type="EMBL" id="SDD04320.1"/>
    </source>
</evidence>
<sequence>MTDDDIFRAGPIHIVGAGDFGREVLDALFASGREPGDLVLLDDHVGASEIHGVPVCRPDDVAGGRYVIAVADPAARERLHQRMRGNGGRPTTVIHPLATLAHDVEPENGVIVLAGALVSASVRLGAHCQVHDNASIGTGSVLHEFTTLLPGANVAAGVTLQRSVTIGGNTSVPSGPRLNEGTVVTSDQVKGAPAR</sequence>
<dbReference type="KEGG" id="pmad:BAY61_16330"/>
<dbReference type="Gene3D" id="2.160.10.10">
    <property type="entry name" value="Hexapeptide repeat proteins"/>
    <property type="match status" value="1"/>
</dbReference>
<evidence type="ECO:0000256" key="1">
    <source>
        <dbReference type="SAM" id="MobiDB-lite"/>
    </source>
</evidence>
<reference evidence="2 3" key="1">
    <citation type="submission" date="2016-10" db="EMBL/GenBank/DDBJ databases">
        <authorList>
            <person name="de Groot N.N."/>
        </authorList>
    </citation>
    <scope>NUCLEOTIDE SEQUENCE [LARGE SCALE GENOMIC DNA]</scope>
    <source>
        <strain evidence="2 3">CGMCC 4.5506</strain>
    </source>
</reference>
<accession>A0A222VQV8</accession>